<dbReference type="Pfam" id="PF25601">
    <property type="entry name" value="AAA_lid_14"/>
    <property type="match status" value="1"/>
</dbReference>
<dbReference type="Proteomes" id="UP000261704">
    <property type="component" value="Chromosome"/>
</dbReference>
<accession>A0A347UIP3</accession>
<dbReference type="RefSeq" id="WP_118943375.1">
    <property type="nucleotide sequence ID" value="NZ_CP032125.1"/>
</dbReference>
<keyword evidence="8" id="KW-0238">DNA-binding</keyword>
<evidence type="ECO:0000256" key="3">
    <source>
        <dbReference type="ARBA" id="ARBA00015308"/>
    </source>
</evidence>
<dbReference type="InterPro" id="IPR003593">
    <property type="entry name" value="AAA+_ATPase"/>
</dbReference>
<dbReference type="PANTHER" id="PTHR32071:SF117">
    <property type="entry name" value="PTS-DEPENDENT DIHYDROXYACETONE KINASE OPERON REGULATORY PROTEIN-RELATED"/>
    <property type="match status" value="1"/>
</dbReference>
<feature type="modified residue" description="4-aspartylphosphate" evidence="11">
    <location>
        <position position="53"/>
    </location>
</feature>
<comment type="subunit">
    <text evidence="2">Interacts with sigma-54.</text>
</comment>
<dbReference type="InterPro" id="IPR011006">
    <property type="entry name" value="CheY-like_superfamily"/>
</dbReference>
<keyword evidence="4" id="KW-0547">Nucleotide-binding</keyword>
<dbReference type="Gene3D" id="1.10.10.60">
    <property type="entry name" value="Homeodomain-like"/>
    <property type="match status" value="1"/>
</dbReference>
<comment type="function">
    <text evidence="1">Required for activation of most nif operons, which are directly involved in nitrogen fixation.</text>
</comment>
<gene>
    <name evidence="14" type="ORF">BAR1_12790</name>
</gene>
<dbReference type="KEGG" id="pamo:BAR1_12790"/>
<organism evidence="14 15">
    <name type="scientific">Profundibacter amoris</name>
    <dbReference type="NCBI Taxonomy" id="2171755"/>
    <lineage>
        <taxon>Bacteria</taxon>
        <taxon>Pseudomonadati</taxon>
        <taxon>Pseudomonadota</taxon>
        <taxon>Alphaproteobacteria</taxon>
        <taxon>Rhodobacterales</taxon>
        <taxon>Paracoccaceae</taxon>
        <taxon>Profundibacter</taxon>
    </lineage>
</organism>
<dbReference type="GO" id="GO:0043565">
    <property type="term" value="F:sequence-specific DNA binding"/>
    <property type="evidence" value="ECO:0007669"/>
    <property type="project" value="InterPro"/>
</dbReference>
<dbReference type="PROSITE" id="PS00676">
    <property type="entry name" value="SIGMA54_INTERACT_2"/>
    <property type="match status" value="1"/>
</dbReference>
<dbReference type="SMART" id="SM00448">
    <property type="entry name" value="REC"/>
    <property type="match status" value="1"/>
</dbReference>
<dbReference type="Gene3D" id="3.40.50.2300">
    <property type="match status" value="1"/>
</dbReference>
<dbReference type="Gene3D" id="3.40.50.300">
    <property type="entry name" value="P-loop containing nucleotide triphosphate hydrolases"/>
    <property type="match status" value="1"/>
</dbReference>
<keyword evidence="15" id="KW-1185">Reference proteome</keyword>
<evidence type="ECO:0000259" key="13">
    <source>
        <dbReference type="PROSITE" id="PS50110"/>
    </source>
</evidence>
<dbReference type="GO" id="GO:0000160">
    <property type="term" value="P:phosphorelay signal transduction system"/>
    <property type="evidence" value="ECO:0007669"/>
    <property type="project" value="UniProtKB-KW"/>
</dbReference>
<dbReference type="InterPro" id="IPR027417">
    <property type="entry name" value="P-loop_NTPase"/>
</dbReference>
<dbReference type="AlphaFoldDB" id="A0A347UIP3"/>
<evidence type="ECO:0000259" key="12">
    <source>
        <dbReference type="PROSITE" id="PS50045"/>
    </source>
</evidence>
<dbReference type="SUPFAM" id="SSF52172">
    <property type="entry name" value="CheY-like"/>
    <property type="match status" value="1"/>
</dbReference>
<dbReference type="SUPFAM" id="SSF52540">
    <property type="entry name" value="P-loop containing nucleoside triphosphate hydrolases"/>
    <property type="match status" value="1"/>
</dbReference>
<dbReference type="PANTHER" id="PTHR32071">
    <property type="entry name" value="TRANSCRIPTIONAL REGULATORY PROTEIN"/>
    <property type="match status" value="1"/>
</dbReference>
<keyword evidence="9" id="KW-0010">Activator</keyword>
<evidence type="ECO:0000256" key="5">
    <source>
        <dbReference type="ARBA" id="ARBA00022840"/>
    </source>
</evidence>
<keyword evidence="5" id="KW-0067">ATP-binding</keyword>
<keyword evidence="11" id="KW-0597">Phosphoprotein</keyword>
<proteinExistence type="predicted"/>
<evidence type="ECO:0000256" key="10">
    <source>
        <dbReference type="ARBA" id="ARBA00023163"/>
    </source>
</evidence>
<sequence length="461" mass="50811">MTKSLLLIEDTPSLQMIYKSVLESGGHNVKTSATAEDGLALFRKEKPQVVLLDLMLPDRDGLDLMKDCLALKPDAKFIVITANGSINRAVDAMRAGAYEFLVKPFNEQRFLHAVETALTDTASPTAKNGASVEPVGSFIGSSTAMQQVYRKIRSVSRSMATVFITGESGTGKEICAQALHDHSNRASGPFVPLNCGAIPSDLLESEVFGHLKGSFTGAISDKPGAAAVADGGTLFLDEICELDMNLQAKLLRFLQTSSIQPVGASHPQKVNVRIICASNRDPMEEVRQGRFREDLYYRLYVVPIHLPPLRDRDNDVVEVAETELRNYAEIEGKQFQRLSPEVQSLFRELPWPGNIRQMKNVLRTIVVMNDGPQVTTDMLPDNLRDELVYTTTIPIQTSPPEETATMGLDGLIGKTLAEIERQVIEETIAYFDGSIPKASKVLDVSPSTIYRKVEAWKETDQ</sequence>
<dbReference type="CDD" id="cd00009">
    <property type="entry name" value="AAA"/>
    <property type="match status" value="1"/>
</dbReference>
<feature type="domain" description="Sigma-54 factor interaction" evidence="12">
    <location>
        <begin position="138"/>
        <end position="367"/>
    </location>
</feature>
<dbReference type="Pfam" id="PF00158">
    <property type="entry name" value="Sigma54_activat"/>
    <property type="match status" value="1"/>
</dbReference>
<evidence type="ECO:0000256" key="9">
    <source>
        <dbReference type="ARBA" id="ARBA00023159"/>
    </source>
</evidence>
<dbReference type="InterPro" id="IPR058031">
    <property type="entry name" value="AAA_lid_NorR"/>
</dbReference>
<dbReference type="Pfam" id="PF02954">
    <property type="entry name" value="HTH_8"/>
    <property type="match status" value="1"/>
</dbReference>
<evidence type="ECO:0000313" key="14">
    <source>
        <dbReference type="EMBL" id="AXX98721.1"/>
    </source>
</evidence>
<evidence type="ECO:0000313" key="15">
    <source>
        <dbReference type="Proteomes" id="UP000261704"/>
    </source>
</evidence>
<evidence type="ECO:0000256" key="1">
    <source>
        <dbReference type="ARBA" id="ARBA00002167"/>
    </source>
</evidence>
<evidence type="ECO:0000256" key="6">
    <source>
        <dbReference type="ARBA" id="ARBA00023012"/>
    </source>
</evidence>
<dbReference type="EMBL" id="CP032125">
    <property type="protein sequence ID" value="AXX98721.1"/>
    <property type="molecule type" value="Genomic_DNA"/>
</dbReference>
<dbReference type="OrthoDB" id="9802388at2"/>
<dbReference type="GO" id="GO:0006355">
    <property type="term" value="P:regulation of DNA-templated transcription"/>
    <property type="evidence" value="ECO:0007669"/>
    <property type="project" value="InterPro"/>
</dbReference>
<protein>
    <recommendedName>
        <fullName evidence="3">Nif-specific regulatory protein</fullName>
    </recommendedName>
</protein>
<dbReference type="InterPro" id="IPR002078">
    <property type="entry name" value="Sigma_54_int"/>
</dbReference>
<keyword evidence="6" id="KW-0902">Two-component regulatory system</keyword>
<dbReference type="PROSITE" id="PS50045">
    <property type="entry name" value="SIGMA54_INTERACT_4"/>
    <property type="match status" value="1"/>
</dbReference>
<dbReference type="InterPro" id="IPR025943">
    <property type="entry name" value="Sigma_54_int_dom_ATP-bd_2"/>
</dbReference>
<dbReference type="InterPro" id="IPR002197">
    <property type="entry name" value="HTH_Fis"/>
</dbReference>
<evidence type="ECO:0000256" key="8">
    <source>
        <dbReference type="ARBA" id="ARBA00023125"/>
    </source>
</evidence>
<evidence type="ECO:0000256" key="11">
    <source>
        <dbReference type="PROSITE-ProRule" id="PRU00169"/>
    </source>
</evidence>
<feature type="domain" description="Response regulatory" evidence="13">
    <location>
        <begin position="4"/>
        <end position="118"/>
    </location>
</feature>
<evidence type="ECO:0000256" key="2">
    <source>
        <dbReference type="ARBA" id="ARBA00011135"/>
    </source>
</evidence>
<dbReference type="FunFam" id="3.40.50.300:FF:000006">
    <property type="entry name" value="DNA-binding transcriptional regulator NtrC"/>
    <property type="match status" value="1"/>
</dbReference>
<evidence type="ECO:0000256" key="7">
    <source>
        <dbReference type="ARBA" id="ARBA00023015"/>
    </source>
</evidence>
<dbReference type="InterPro" id="IPR009057">
    <property type="entry name" value="Homeodomain-like_sf"/>
</dbReference>
<dbReference type="SMART" id="SM00382">
    <property type="entry name" value="AAA"/>
    <property type="match status" value="1"/>
</dbReference>
<dbReference type="Pfam" id="PF00072">
    <property type="entry name" value="Response_reg"/>
    <property type="match status" value="1"/>
</dbReference>
<name>A0A347UIP3_9RHOB</name>
<reference evidence="14 15" key="1">
    <citation type="submission" date="2018-09" db="EMBL/GenBank/DDBJ databases">
        <title>Profundibacter amoris BAR1 gen. nov., sp. nov., a new member of the Roseobacter clade isolated at Lokis Castle Vent Field on the Arctic Mid-Oceanic Ridge.</title>
        <authorList>
            <person name="Le Moine Bauer S."/>
            <person name="Sjoeberg A.G."/>
            <person name="L'Haridon S."/>
            <person name="Stokke R."/>
            <person name="Roalkvam I."/>
            <person name="Steen I.H."/>
            <person name="Dahle H."/>
        </authorList>
    </citation>
    <scope>NUCLEOTIDE SEQUENCE [LARGE SCALE GENOMIC DNA]</scope>
    <source>
        <strain evidence="14 15">BAR1</strain>
    </source>
</reference>
<keyword evidence="10" id="KW-0804">Transcription</keyword>
<dbReference type="Gene3D" id="1.10.8.60">
    <property type="match status" value="1"/>
</dbReference>
<evidence type="ECO:0000256" key="4">
    <source>
        <dbReference type="ARBA" id="ARBA00022741"/>
    </source>
</evidence>
<dbReference type="InterPro" id="IPR001789">
    <property type="entry name" value="Sig_transdc_resp-reg_receiver"/>
</dbReference>
<dbReference type="SUPFAM" id="SSF46689">
    <property type="entry name" value="Homeodomain-like"/>
    <property type="match status" value="1"/>
</dbReference>
<keyword evidence="7" id="KW-0805">Transcription regulation</keyword>
<dbReference type="GO" id="GO:0005524">
    <property type="term" value="F:ATP binding"/>
    <property type="evidence" value="ECO:0007669"/>
    <property type="project" value="UniProtKB-KW"/>
</dbReference>
<dbReference type="PROSITE" id="PS50110">
    <property type="entry name" value="RESPONSE_REGULATORY"/>
    <property type="match status" value="1"/>
</dbReference>